<sequence>MMGDRRPPFPPKSFGAPSSPQQKQSMLQQQQPSSLSKFMVAPIPPFKGLQTSSSAGKNNERRRQQQQQQQHPSSSDDSADDDANVNEHDASDSGHGQRDRIRKVKSANASPTFPKKRKKKEREVHHGSGLSPNAAQQHHAQQQFHNPNNIMNDNNRPPRAPPHPQYHHPPQQQQQQQQQHHQQQSSSQQSGNFQHHYLNHYQHQDVIDPNPPPPPPPPNTSPPSQHPFSPRGNNSGGFHIRINSQGSISSLGSNAGVDDAGDVLGQEVAQFLHGEHIAKAAEWNQRQHQNRSSRTQQQFDPYYGPPPYGWNPHQPPPQHAHASQQRQWSPQRQQHQYGWYDSNNEDRRRHPTESYGPHFIPEPQAPSSQEYSQQQRQMQQHWNQYGAVPSTSPHKPYQLPLNDRDADMLGEKRSLLQPPSAGVPSGGSGGDAWRGMTPQCNHEEHMQNPFPNAPSKRADSSNQKKKKTKKKDERRRYQEKRRQFYPSDSSEEDMSDNRRDWSSSSSRRRTKSKKNDRSSSSQGQRRKRHSHHTGKVTPTQNDESLSETHSESFISNSMADRSRARDGVGVIHQLYISAKLLVCNLPLSFAAISFSVVLLGIVWLKWTQEYIPSCKEVNFHTSQCNFPEFPGCYFCDEYNPWYRFAVKFHNVCSWVAGTSVLLYFAKAMCCWRLFIDEMSSPTTASPSGLIFMTMALSFVGKFGSIGGLLVFVASFLHLILVVWFIYMSLAYQTMPDPSWFANTVGIGLCAVKVWFYSPLSGHFLIAITLMLTFVYYPISLIRVALNDKMSATICWMNMMGPAVSLYSLAIIMEPTFQQERPDISHFQMVQRSIYLPSMTCLFGLCIIGMISSVHGLVVRWRQLSRETFSPAHAAYSFPLLMHAMAVQSYRSSLDFFSPPEAGNPALAQALHIYWLFTVVVGTIAALTCIIMYLVFLPSWVDVDTRDELEPPPPNETSICNSITYGESLIQTYTSPTILQANETGLLIMVHDYQNDWWDLVRTRRIPAYGFEPRMRKRTFVRERNGLKLFMGWQDVILEGDEGGDDVCFDDEEKISSVP</sequence>
<feature type="region of interest" description="Disordered" evidence="1">
    <location>
        <begin position="1"/>
        <end position="260"/>
    </location>
</feature>
<name>A0ABD3MWA5_9STRA</name>
<feature type="compositionally biased region" description="Low complexity" evidence="1">
    <location>
        <begin position="65"/>
        <end position="76"/>
    </location>
</feature>
<feature type="transmembrane region" description="Helical" evidence="2">
    <location>
        <begin position="832"/>
        <end position="858"/>
    </location>
</feature>
<feature type="compositionally biased region" description="Low complexity" evidence="1">
    <location>
        <begin position="134"/>
        <end position="157"/>
    </location>
</feature>
<feature type="compositionally biased region" description="Low complexity" evidence="1">
    <location>
        <begin position="369"/>
        <end position="381"/>
    </location>
</feature>
<proteinExistence type="predicted"/>
<comment type="caution">
    <text evidence="3">The sequence shown here is derived from an EMBL/GenBank/DDBJ whole genome shotgun (WGS) entry which is preliminary data.</text>
</comment>
<dbReference type="EMBL" id="JALLBG020000077">
    <property type="protein sequence ID" value="KAL3767228.1"/>
    <property type="molecule type" value="Genomic_DNA"/>
</dbReference>
<evidence type="ECO:0000313" key="3">
    <source>
        <dbReference type="EMBL" id="KAL3767228.1"/>
    </source>
</evidence>
<feature type="transmembrane region" description="Helical" evidence="2">
    <location>
        <begin position="651"/>
        <end position="674"/>
    </location>
</feature>
<feature type="compositionally biased region" description="Polar residues" evidence="1">
    <location>
        <begin position="284"/>
        <end position="299"/>
    </location>
</feature>
<dbReference type="Proteomes" id="UP001530293">
    <property type="component" value="Unassembled WGS sequence"/>
</dbReference>
<keyword evidence="2" id="KW-1133">Transmembrane helix</keyword>
<accession>A0ABD3MWA5</accession>
<keyword evidence="2" id="KW-0812">Transmembrane</keyword>
<feature type="transmembrane region" description="Helical" evidence="2">
    <location>
        <begin position="792"/>
        <end position="812"/>
    </location>
</feature>
<protein>
    <submittedName>
        <fullName evidence="3">Uncharacterized protein</fullName>
    </submittedName>
</protein>
<dbReference type="InterPro" id="IPR038665">
    <property type="entry name" value="Voltage-dep_anion_channel_sf"/>
</dbReference>
<reference evidence="3 4" key="1">
    <citation type="submission" date="2024-10" db="EMBL/GenBank/DDBJ databases">
        <title>Updated reference genomes for cyclostephanoid diatoms.</title>
        <authorList>
            <person name="Roberts W.R."/>
            <person name="Alverson A.J."/>
        </authorList>
    </citation>
    <scope>NUCLEOTIDE SEQUENCE [LARGE SCALE GENOMIC DNA]</scope>
    <source>
        <strain evidence="3 4">AJA232-27</strain>
    </source>
</reference>
<dbReference type="Gene3D" id="1.50.10.150">
    <property type="entry name" value="Voltage-dependent anion channel"/>
    <property type="match status" value="1"/>
</dbReference>
<feature type="compositionally biased region" description="Basic and acidic residues" evidence="1">
    <location>
        <begin position="85"/>
        <end position="99"/>
    </location>
</feature>
<feature type="transmembrane region" description="Helical" evidence="2">
    <location>
        <begin position="585"/>
        <end position="604"/>
    </location>
</feature>
<feature type="transmembrane region" description="Helical" evidence="2">
    <location>
        <begin position="763"/>
        <end position="785"/>
    </location>
</feature>
<organism evidence="3 4">
    <name type="scientific">Discostella pseudostelligera</name>
    <dbReference type="NCBI Taxonomy" id="259834"/>
    <lineage>
        <taxon>Eukaryota</taxon>
        <taxon>Sar</taxon>
        <taxon>Stramenopiles</taxon>
        <taxon>Ochrophyta</taxon>
        <taxon>Bacillariophyta</taxon>
        <taxon>Coscinodiscophyceae</taxon>
        <taxon>Thalassiosirophycidae</taxon>
        <taxon>Stephanodiscales</taxon>
        <taxon>Stephanodiscaceae</taxon>
        <taxon>Discostella</taxon>
    </lineage>
</organism>
<feature type="compositionally biased region" description="Low complexity" evidence="1">
    <location>
        <begin position="168"/>
        <end position="190"/>
    </location>
</feature>
<gene>
    <name evidence="3" type="ORF">ACHAWU_003319</name>
</gene>
<feature type="region of interest" description="Disordered" evidence="1">
    <location>
        <begin position="280"/>
        <end position="381"/>
    </location>
</feature>
<keyword evidence="2" id="KW-0472">Membrane</keyword>
<feature type="compositionally biased region" description="Low complexity" evidence="1">
    <location>
        <begin position="18"/>
        <end position="37"/>
    </location>
</feature>
<evidence type="ECO:0000256" key="1">
    <source>
        <dbReference type="SAM" id="MobiDB-lite"/>
    </source>
</evidence>
<evidence type="ECO:0000256" key="2">
    <source>
        <dbReference type="SAM" id="Phobius"/>
    </source>
</evidence>
<feature type="transmembrane region" description="Helical" evidence="2">
    <location>
        <begin position="739"/>
        <end position="757"/>
    </location>
</feature>
<feature type="compositionally biased region" description="Pro residues" evidence="1">
    <location>
        <begin position="303"/>
        <end position="318"/>
    </location>
</feature>
<evidence type="ECO:0000313" key="4">
    <source>
        <dbReference type="Proteomes" id="UP001530293"/>
    </source>
</evidence>
<feature type="compositionally biased region" description="Low complexity" evidence="1">
    <location>
        <begin position="319"/>
        <end position="336"/>
    </location>
</feature>
<feature type="compositionally biased region" description="Pro residues" evidence="1">
    <location>
        <begin position="209"/>
        <end position="225"/>
    </location>
</feature>
<dbReference type="AlphaFoldDB" id="A0ABD3MWA5"/>
<keyword evidence="4" id="KW-1185">Reference proteome</keyword>
<feature type="compositionally biased region" description="Basic and acidic residues" evidence="1">
    <location>
        <begin position="470"/>
        <end position="482"/>
    </location>
</feature>
<feature type="region of interest" description="Disordered" evidence="1">
    <location>
        <begin position="408"/>
        <end position="558"/>
    </location>
</feature>
<feature type="compositionally biased region" description="Polar residues" evidence="1">
    <location>
        <begin position="242"/>
        <end position="253"/>
    </location>
</feature>
<feature type="compositionally biased region" description="Basic residues" evidence="1">
    <location>
        <begin position="524"/>
        <end position="534"/>
    </location>
</feature>
<feature type="transmembrane region" description="Helical" evidence="2">
    <location>
        <begin position="870"/>
        <end position="890"/>
    </location>
</feature>
<feature type="transmembrane region" description="Helical" evidence="2">
    <location>
        <begin position="910"/>
        <end position="935"/>
    </location>
</feature>
<feature type="transmembrane region" description="Helical" evidence="2">
    <location>
        <begin position="694"/>
        <end position="727"/>
    </location>
</feature>